<dbReference type="GO" id="GO:0004497">
    <property type="term" value="F:monooxygenase activity"/>
    <property type="evidence" value="ECO:0007669"/>
    <property type="project" value="UniProtKB-KW"/>
</dbReference>
<dbReference type="EMBL" id="BKZW01000002">
    <property type="protein sequence ID" value="GER90037.1"/>
    <property type="molecule type" value="Genomic_DNA"/>
</dbReference>
<dbReference type="InterPro" id="IPR001128">
    <property type="entry name" value="Cyt_P450"/>
</dbReference>
<dbReference type="PRINTS" id="PR00359">
    <property type="entry name" value="BP450"/>
</dbReference>
<keyword evidence="2" id="KW-0349">Heme</keyword>
<dbReference type="SUPFAM" id="SSF48264">
    <property type="entry name" value="Cytochrome P450"/>
    <property type="match status" value="1"/>
</dbReference>
<keyword evidence="2" id="KW-0479">Metal-binding</keyword>
<accession>A0A5J4KUB2</accession>
<dbReference type="InterPro" id="IPR036396">
    <property type="entry name" value="Cyt_P450_sf"/>
</dbReference>
<keyword evidence="2" id="KW-0560">Oxidoreductase</keyword>
<keyword evidence="2" id="KW-0503">Monooxygenase</keyword>
<dbReference type="InterPro" id="IPR002397">
    <property type="entry name" value="Cyt_P450_B"/>
</dbReference>
<protein>
    <recommendedName>
        <fullName evidence="5">Cytochrome P450</fullName>
    </recommendedName>
</protein>
<dbReference type="GO" id="GO:0020037">
    <property type="term" value="F:heme binding"/>
    <property type="evidence" value="ECO:0007669"/>
    <property type="project" value="InterPro"/>
</dbReference>
<keyword evidence="4" id="KW-1185">Reference proteome</keyword>
<evidence type="ECO:0000256" key="2">
    <source>
        <dbReference type="RuleBase" id="RU000461"/>
    </source>
</evidence>
<dbReference type="PANTHER" id="PTHR46696:SF1">
    <property type="entry name" value="CYTOCHROME P450 YJIB-RELATED"/>
    <property type="match status" value="1"/>
</dbReference>
<proteinExistence type="inferred from homology"/>
<name>A0A5J4KUB2_9CHLR</name>
<dbReference type="Pfam" id="PF00067">
    <property type="entry name" value="p450"/>
    <property type="match status" value="1"/>
</dbReference>
<evidence type="ECO:0000313" key="4">
    <source>
        <dbReference type="Proteomes" id="UP000326912"/>
    </source>
</evidence>
<dbReference type="PANTHER" id="PTHR46696">
    <property type="entry name" value="P450, PUTATIVE (EUROFUNG)-RELATED"/>
    <property type="match status" value="1"/>
</dbReference>
<sequence>MLLLDFLAANRDESVFPHANEIDFDREANPMISFGRGIHACLGQQIARMELRVLWSTLLKRLPGVRLAVSPSEVPWRPRDTATFGPAHLPVTW</sequence>
<dbReference type="GO" id="GO:0016705">
    <property type="term" value="F:oxidoreductase activity, acting on paired donors, with incorporation or reduction of molecular oxygen"/>
    <property type="evidence" value="ECO:0007669"/>
    <property type="project" value="InterPro"/>
</dbReference>
<dbReference type="AlphaFoldDB" id="A0A5J4KUB2"/>
<evidence type="ECO:0000313" key="3">
    <source>
        <dbReference type="EMBL" id="GER90037.1"/>
    </source>
</evidence>
<comment type="similarity">
    <text evidence="1 2">Belongs to the cytochrome P450 family.</text>
</comment>
<evidence type="ECO:0000256" key="1">
    <source>
        <dbReference type="ARBA" id="ARBA00010617"/>
    </source>
</evidence>
<dbReference type="PROSITE" id="PS00086">
    <property type="entry name" value="CYTOCHROME_P450"/>
    <property type="match status" value="1"/>
</dbReference>
<dbReference type="Gene3D" id="1.10.630.10">
    <property type="entry name" value="Cytochrome P450"/>
    <property type="match status" value="1"/>
</dbReference>
<dbReference type="InterPro" id="IPR017972">
    <property type="entry name" value="Cyt_P450_CS"/>
</dbReference>
<dbReference type="Proteomes" id="UP000326912">
    <property type="component" value="Unassembled WGS sequence"/>
</dbReference>
<evidence type="ECO:0008006" key="5">
    <source>
        <dbReference type="Google" id="ProtNLM"/>
    </source>
</evidence>
<reference evidence="3 4" key="1">
    <citation type="submission" date="2019-10" db="EMBL/GenBank/DDBJ databases">
        <title>Dictyobacter vulcani sp. nov., within the class Ktedonobacteria, isolated from soil of volcanic Mt. Zao.</title>
        <authorList>
            <person name="Zheng Y."/>
            <person name="Wang C.M."/>
            <person name="Sakai Y."/>
            <person name="Abe K."/>
            <person name="Yokota A."/>
            <person name="Yabe S."/>
        </authorList>
    </citation>
    <scope>NUCLEOTIDE SEQUENCE [LARGE SCALE GENOMIC DNA]</scope>
    <source>
        <strain evidence="3 4">W12</strain>
    </source>
</reference>
<gene>
    <name evidence="3" type="ORF">KDW_41990</name>
</gene>
<organism evidence="3 4">
    <name type="scientific">Dictyobacter vulcani</name>
    <dbReference type="NCBI Taxonomy" id="2607529"/>
    <lineage>
        <taxon>Bacteria</taxon>
        <taxon>Bacillati</taxon>
        <taxon>Chloroflexota</taxon>
        <taxon>Ktedonobacteria</taxon>
        <taxon>Ktedonobacterales</taxon>
        <taxon>Dictyobacteraceae</taxon>
        <taxon>Dictyobacter</taxon>
    </lineage>
</organism>
<keyword evidence="2" id="KW-0408">Iron</keyword>
<comment type="caution">
    <text evidence="3">The sequence shown here is derived from an EMBL/GenBank/DDBJ whole genome shotgun (WGS) entry which is preliminary data.</text>
</comment>
<dbReference type="GO" id="GO:0005506">
    <property type="term" value="F:iron ion binding"/>
    <property type="evidence" value="ECO:0007669"/>
    <property type="project" value="InterPro"/>
</dbReference>